<dbReference type="SUPFAM" id="SSF53474">
    <property type="entry name" value="alpha/beta-Hydrolases"/>
    <property type="match status" value="1"/>
</dbReference>
<gene>
    <name evidence="2" type="ORF">SAMN05216352_12337</name>
</gene>
<evidence type="ECO:0000313" key="2">
    <source>
        <dbReference type="EMBL" id="SDJ10214.1"/>
    </source>
</evidence>
<proteinExistence type="predicted"/>
<accession>A0A1G8QZR1</accession>
<dbReference type="AlphaFoldDB" id="A0A1G8QZR1"/>
<dbReference type="InterPro" id="IPR000073">
    <property type="entry name" value="AB_hydrolase_1"/>
</dbReference>
<dbReference type="RefSeq" id="WP_091588071.1">
    <property type="nucleotide sequence ID" value="NZ_FNDU01000023.1"/>
</dbReference>
<reference evidence="2 3" key="1">
    <citation type="submission" date="2016-10" db="EMBL/GenBank/DDBJ databases">
        <authorList>
            <person name="de Groot N.N."/>
        </authorList>
    </citation>
    <scope>NUCLEOTIDE SEQUENCE [LARGE SCALE GENOMIC DNA]</scope>
    <source>
        <strain evidence="3">P4B,CCM 7963,CECT 7998,DSM 25260,IBRC-M 10614,KCTC 13821</strain>
    </source>
</reference>
<dbReference type="Proteomes" id="UP000199017">
    <property type="component" value="Unassembled WGS sequence"/>
</dbReference>
<dbReference type="STRING" id="930129.SAMN05216352_12337"/>
<organism evidence="2 3">
    <name type="scientific">Alteribacillus bidgolensis</name>
    <dbReference type="NCBI Taxonomy" id="930129"/>
    <lineage>
        <taxon>Bacteria</taxon>
        <taxon>Bacillati</taxon>
        <taxon>Bacillota</taxon>
        <taxon>Bacilli</taxon>
        <taxon>Bacillales</taxon>
        <taxon>Bacillaceae</taxon>
        <taxon>Alteribacillus</taxon>
    </lineage>
</organism>
<dbReference type="EMBL" id="FNDU01000023">
    <property type="protein sequence ID" value="SDJ10214.1"/>
    <property type="molecule type" value="Genomic_DNA"/>
</dbReference>
<keyword evidence="3" id="KW-1185">Reference proteome</keyword>
<dbReference type="Gene3D" id="3.40.50.1820">
    <property type="entry name" value="alpha/beta hydrolase"/>
    <property type="match status" value="1"/>
</dbReference>
<protein>
    <submittedName>
        <fullName evidence="2">3-oxoadipate enol-lactonase</fullName>
    </submittedName>
</protein>
<evidence type="ECO:0000313" key="3">
    <source>
        <dbReference type="Proteomes" id="UP000199017"/>
    </source>
</evidence>
<dbReference type="OrthoDB" id="9805423at2"/>
<dbReference type="Pfam" id="PF00561">
    <property type="entry name" value="Abhydrolase_1"/>
    <property type="match status" value="1"/>
</dbReference>
<evidence type="ECO:0000259" key="1">
    <source>
        <dbReference type="Pfam" id="PF00561"/>
    </source>
</evidence>
<dbReference type="InterPro" id="IPR029058">
    <property type="entry name" value="AB_hydrolase_fold"/>
</dbReference>
<dbReference type="PRINTS" id="PR00111">
    <property type="entry name" value="ABHYDROLASE"/>
</dbReference>
<dbReference type="InterPro" id="IPR050266">
    <property type="entry name" value="AB_hydrolase_sf"/>
</dbReference>
<feature type="domain" description="AB hydrolase-1" evidence="1">
    <location>
        <begin position="21"/>
        <end position="248"/>
    </location>
</feature>
<dbReference type="PANTHER" id="PTHR43798">
    <property type="entry name" value="MONOACYLGLYCEROL LIPASE"/>
    <property type="match status" value="1"/>
</dbReference>
<sequence>MPVPTLNNGKTHWKEIGKGDPVIFIHGVGMDHTMWEEQSDYMSSYYRVIVYDMIGHGLSEKPDKEYELIDFVNQLRDLMEHLSIEKAHIIGFSMGGLVAQLFGIQYPNKAKTLTFMNTVANRTEKQQKAVWSRVKQVEQEGHQATIYVAITRWFNESYRQKHPHMIEKVRKRLENNDPISYLRAYKVFATADQEVWPQLSKITIPTLIMTGEEDVGSTQQMAEEMHEKCAQSELIVVPEYKHMLPIEGRKSVNKALHTFIERHS</sequence>
<name>A0A1G8QZR1_9BACI</name>